<accession>A0ABW6BJ39</accession>
<reference evidence="2" key="1">
    <citation type="journal article" date="2019" name="Int. J. Syst. Evol. Microbiol.">
        <title>The Global Catalogue of Microorganisms (GCM) 10K type strain sequencing project: providing services to taxonomists for standard genome sequencing and annotation.</title>
        <authorList>
            <consortium name="The Broad Institute Genomics Platform"/>
            <consortium name="The Broad Institute Genome Sequencing Center for Infectious Disease"/>
            <person name="Wu L."/>
            <person name="Ma J."/>
        </authorList>
    </citation>
    <scope>NUCLEOTIDE SEQUENCE [LARGE SCALE GENOMIC DNA]</scope>
    <source>
        <strain evidence="2">KCTC 22814</strain>
    </source>
</reference>
<evidence type="ECO:0008006" key="3">
    <source>
        <dbReference type="Google" id="ProtNLM"/>
    </source>
</evidence>
<dbReference type="Proteomes" id="UP001597525">
    <property type="component" value="Unassembled WGS sequence"/>
</dbReference>
<comment type="caution">
    <text evidence="1">The sequence shown here is derived from an EMBL/GenBank/DDBJ whole genome shotgun (WGS) entry which is preliminary data.</text>
</comment>
<dbReference type="RefSeq" id="WP_320185224.1">
    <property type="nucleotide sequence ID" value="NZ_CP138332.1"/>
</dbReference>
<keyword evidence="2" id="KW-1185">Reference proteome</keyword>
<protein>
    <recommendedName>
        <fullName evidence="3">Transposase</fullName>
    </recommendedName>
</protein>
<gene>
    <name evidence="1" type="ORF">ACFS7Y_14260</name>
</gene>
<organism evidence="1 2">
    <name type="scientific">Sphingobacterium bambusae</name>
    <dbReference type="NCBI Taxonomy" id="662858"/>
    <lineage>
        <taxon>Bacteria</taxon>
        <taxon>Pseudomonadati</taxon>
        <taxon>Bacteroidota</taxon>
        <taxon>Sphingobacteriia</taxon>
        <taxon>Sphingobacteriales</taxon>
        <taxon>Sphingobacteriaceae</taxon>
        <taxon>Sphingobacterium</taxon>
    </lineage>
</organism>
<evidence type="ECO:0000313" key="2">
    <source>
        <dbReference type="Proteomes" id="UP001597525"/>
    </source>
</evidence>
<name>A0ABW6BJ39_9SPHI</name>
<sequence>MEKQTIILTRKIQILVDCKDKEQRSAHFERLFYWQNTVFRAANLATTHLFVQEQIKDLVYLHDDVKLKLADVKKDANGMLVCSQLGSAYRLLSFYFKGQLPSKIMAALNISINRLYKSDRLAYWKGEKSLRNYQKYMPIPFSGDQLKLSKAEHGRNFKFVLFKIPFCTFLGKDRSDTPALLQSALAGQIKICASAIQILNDKLFLLLRFEQPKQQHELHEHIIAEASLSVEQLITVSIDREKHQIGNKEEFLYRRLAIQAAMQRAQRAASYCRGGHGRGKKLKCLKHFHDKEKRYVDNRLHLYSRRLIDICVKAKAGTLLLVNQQGKQEIAKADNFLLRNWSYYGLVEKIKYKAERAGIQVIVE</sequence>
<evidence type="ECO:0000313" key="1">
    <source>
        <dbReference type="EMBL" id="MFD2968559.1"/>
    </source>
</evidence>
<dbReference type="EMBL" id="JBHUPB010000009">
    <property type="protein sequence ID" value="MFD2968559.1"/>
    <property type="molecule type" value="Genomic_DNA"/>
</dbReference>
<proteinExistence type="predicted"/>